<dbReference type="InterPro" id="IPR027417">
    <property type="entry name" value="P-loop_NTPase"/>
</dbReference>
<evidence type="ECO:0000313" key="1">
    <source>
        <dbReference type="EMBL" id="PXY01856.1"/>
    </source>
</evidence>
<dbReference type="AlphaFoldDB" id="A0A2V3ZZV0"/>
<dbReference type="OrthoDB" id="9787585at2"/>
<evidence type="ECO:0008006" key="3">
    <source>
        <dbReference type="Google" id="ProtNLM"/>
    </source>
</evidence>
<gene>
    <name evidence="1" type="ORF">DF185_04185</name>
</gene>
<evidence type="ECO:0000313" key="2">
    <source>
        <dbReference type="Proteomes" id="UP000248079"/>
    </source>
</evidence>
<sequence length="313" mass="37105">MQQQLGQLDTTNVYAIHIDLFYSQVLKETFNVSIAKLKEEWIQKYSTGGYENEHQFWQQEVPLSVYNYFNDYDVDKFDFVIMDESQDYFSEYHIDAINCFLDGGFESGKFLICIDNENQDIYLNNTKDFEEYFKSIYPNYITRLTRNCRNPQKLTDIAYHFTGLTKMDCYFKEPVKNSELKYYQNKEDLKNRILNFIVNKKNEGIGLKNISVLCFDSCLQDEMISCKPELFYSITEESLFLEDKILVSTAHSFKGLENQFILFVGPENYKSANINQKKVIFNAFMRAQYQFVYFMHDNYRTVVDSEFANNVIS</sequence>
<accession>A0A2V3ZZV0</accession>
<dbReference type="EMBL" id="QFLI01000002">
    <property type="protein sequence ID" value="PXY01856.1"/>
    <property type="molecule type" value="Genomic_DNA"/>
</dbReference>
<protein>
    <recommendedName>
        <fullName evidence="3">DNA helicase</fullName>
    </recommendedName>
</protein>
<dbReference type="RefSeq" id="WP_110359493.1">
    <property type="nucleotide sequence ID" value="NZ_QFLI01000002.1"/>
</dbReference>
<dbReference type="SUPFAM" id="SSF52540">
    <property type="entry name" value="P-loop containing nucleoside triphosphate hydrolases"/>
    <property type="match status" value="1"/>
</dbReference>
<dbReference type="Proteomes" id="UP000248079">
    <property type="component" value="Unassembled WGS sequence"/>
</dbReference>
<organism evidence="1 2">
    <name type="scientific">Marinifilum breve</name>
    <dbReference type="NCBI Taxonomy" id="2184082"/>
    <lineage>
        <taxon>Bacteria</taxon>
        <taxon>Pseudomonadati</taxon>
        <taxon>Bacteroidota</taxon>
        <taxon>Bacteroidia</taxon>
        <taxon>Marinilabiliales</taxon>
        <taxon>Marinifilaceae</taxon>
    </lineage>
</organism>
<name>A0A2V3ZZV0_9BACT</name>
<keyword evidence="2" id="KW-1185">Reference proteome</keyword>
<comment type="caution">
    <text evidence="1">The sequence shown here is derived from an EMBL/GenBank/DDBJ whole genome shotgun (WGS) entry which is preliminary data.</text>
</comment>
<reference evidence="1 2" key="1">
    <citation type="submission" date="2018-05" db="EMBL/GenBank/DDBJ databases">
        <title>Marinifilum breve JC075T sp. nov., a marine bacterium isolated from Yongle Blue Hole in the South China Sea.</title>
        <authorList>
            <person name="Fu T."/>
        </authorList>
    </citation>
    <scope>NUCLEOTIDE SEQUENCE [LARGE SCALE GENOMIC DNA]</scope>
    <source>
        <strain evidence="1 2">JC075</strain>
    </source>
</reference>
<proteinExistence type="predicted"/>